<keyword evidence="2" id="KW-0378">Hydrolase</keyword>
<evidence type="ECO:0000313" key="6">
    <source>
        <dbReference type="Proteomes" id="UP000178602"/>
    </source>
</evidence>
<comment type="caution">
    <text evidence="5">The sequence shown here is derived from an EMBL/GenBank/DDBJ whole genome shotgun (WGS) entry which is preliminary data.</text>
</comment>
<gene>
    <name evidence="5" type="ORF">A3K49_01875</name>
</gene>
<dbReference type="Pfam" id="PF01270">
    <property type="entry name" value="Glyco_hydro_8"/>
    <property type="match status" value="1"/>
</dbReference>
<dbReference type="PRINTS" id="PR00735">
    <property type="entry name" value="GLHYDRLASE8"/>
</dbReference>
<organism evidence="5 6">
    <name type="scientific">candidate division WOR-1 bacterium RIFOXYC12_FULL_54_18</name>
    <dbReference type="NCBI Taxonomy" id="1802584"/>
    <lineage>
        <taxon>Bacteria</taxon>
        <taxon>Bacillati</taxon>
        <taxon>Saganbacteria</taxon>
    </lineage>
</organism>
<evidence type="ECO:0000256" key="4">
    <source>
        <dbReference type="SAM" id="SignalP"/>
    </source>
</evidence>
<dbReference type="InterPro" id="IPR002037">
    <property type="entry name" value="Glyco_hydro_8"/>
</dbReference>
<dbReference type="InterPro" id="IPR008928">
    <property type="entry name" value="6-hairpin_glycosidase_sf"/>
</dbReference>
<name>A0A1F4T4W2_UNCSA</name>
<proteinExistence type="inferred from homology"/>
<reference evidence="5 6" key="1">
    <citation type="journal article" date="2016" name="Nat. Commun.">
        <title>Thousands of microbial genomes shed light on interconnected biogeochemical processes in an aquifer system.</title>
        <authorList>
            <person name="Anantharaman K."/>
            <person name="Brown C.T."/>
            <person name="Hug L.A."/>
            <person name="Sharon I."/>
            <person name="Castelle C.J."/>
            <person name="Probst A.J."/>
            <person name="Thomas B.C."/>
            <person name="Singh A."/>
            <person name="Wilkins M.J."/>
            <person name="Karaoz U."/>
            <person name="Brodie E.L."/>
            <person name="Williams K.H."/>
            <person name="Hubbard S.S."/>
            <person name="Banfield J.F."/>
        </authorList>
    </citation>
    <scope>NUCLEOTIDE SEQUENCE [LARGE SCALE GENOMIC DNA]</scope>
</reference>
<evidence type="ECO:0000256" key="2">
    <source>
        <dbReference type="ARBA" id="ARBA00022801"/>
    </source>
</evidence>
<dbReference type="SUPFAM" id="SSF48208">
    <property type="entry name" value="Six-hairpin glycosidases"/>
    <property type="match status" value="1"/>
</dbReference>
<keyword evidence="4" id="KW-0732">Signal</keyword>
<feature type="chain" id="PRO_5009514459" description="Cellulase" evidence="4">
    <location>
        <begin position="28"/>
        <end position="411"/>
    </location>
</feature>
<accession>A0A1F4T4W2</accession>
<evidence type="ECO:0000313" key="5">
    <source>
        <dbReference type="EMBL" id="OGC27748.1"/>
    </source>
</evidence>
<dbReference type="GO" id="GO:0005975">
    <property type="term" value="P:carbohydrate metabolic process"/>
    <property type="evidence" value="ECO:0007669"/>
    <property type="project" value="InterPro"/>
</dbReference>
<protein>
    <recommendedName>
        <fullName evidence="7">Cellulase</fullName>
    </recommendedName>
</protein>
<evidence type="ECO:0000256" key="3">
    <source>
        <dbReference type="ARBA" id="ARBA00023295"/>
    </source>
</evidence>
<dbReference type="Gene3D" id="1.50.10.10">
    <property type="match status" value="1"/>
</dbReference>
<evidence type="ECO:0008006" key="7">
    <source>
        <dbReference type="Google" id="ProtNLM"/>
    </source>
</evidence>
<feature type="signal peptide" evidence="4">
    <location>
        <begin position="1"/>
        <end position="27"/>
    </location>
</feature>
<comment type="similarity">
    <text evidence="1">Belongs to the glycosyl hydrolase 8 (cellulase D) family.</text>
</comment>
<evidence type="ECO:0000256" key="1">
    <source>
        <dbReference type="ARBA" id="ARBA00009209"/>
    </source>
</evidence>
<keyword evidence="3" id="KW-0326">Glycosidase</keyword>
<dbReference type="AlphaFoldDB" id="A0A1F4T4W2"/>
<dbReference type="InterPro" id="IPR012341">
    <property type="entry name" value="6hp_glycosidase-like_sf"/>
</dbReference>
<dbReference type="EMBL" id="MEUG01000001">
    <property type="protein sequence ID" value="OGC27748.1"/>
    <property type="molecule type" value="Genomic_DNA"/>
</dbReference>
<dbReference type="Proteomes" id="UP000178602">
    <property type="component" value="Unassembled WGS sequence"/>
</dbReference>
<dbReference type="GO" id="GO:0004553">
    <property type="term" value="F:hydrolase activity, hydrolyzing O-glycosyl compounds"/>
    <property type="evidence" value="ECO:0007669"/>
    <property type="project" value="InterPro"/>
</dbReference>
<sequence>MSLIFRTFPAFVWLIAAALILPSPAFARTSPSNPFPQVIPYRYGISLDIPRDTLLLNAFSAYENWLNNYVAEEGGPDREYRVHRGPLYDYETISEGIGWGMLIAVLMENGKNPTKKYFDGFWMYYRRNMNGSGLMSWKVSRTGQALEKDSSTDADQNVAMALMFADRQWGSAGKINYLAEARRLIGNIMRHEIEARSYVIKPTSGWGGSATTNPSAYSPAYYKTWLKYDDKWSRVVENSEQMYSLFYHRYNTGLYPDWCTATGDKTQLSYDYTYNACLTPLKIGLDFLWNGEGDRYLKRLSNWIIDKCDNNPEAIADGYTIDGVAIGQYSNAAFIGPLCVAAMVSEEYKPWLNKLYNYLVQMKTGEKGGYYSDTIRLISLIIVSGHMPDLWKTSEGENHWLWVFKRGHGSN</sequence>